<gene>
    <name evidence="2" type="ordered locus">BMS_1590</name>
</gene>
<sequence>MRLLLLTLLLCSCTRDITPKMKASPNFNGSTFSYENKIINKSFFELLKWKFTSDDTPWPNEIEVTPIEIDKQRVYNGINLVFINHSTFLIQTMGLNILTDPIWSDRASPISFIGPKRVRQTPLKLSQLPPIDIVLIGHDHYDHLDIDTLIKINKSHSPNFIVGLGVELLLKEHGIEKTIPLDWHESYNKAGINFTFVPCQHWSARGLFDRNETLWGSFIIEAKKKIYFASDTGYSEHFKKQRERYGQMDISLLPIGAYEPRWFMKEQHMNPRDSVLAHIDLQSKLTIGMHFGTFKLTNEGVNTPLEELDAALNEFKIKKSEFIAPKFGQKFRIIE</sequence>
<dbReference type="PANTHER" id="PTHR15032:SF4">
    <property type="entry name" value="N-ACYL-PHOSPHATIDYLETHANOLAMINE-HYDROLYZING PHOSPHOLIPASE D"/>
    <property type="match status" value="1"/>
</dbReference>
<dbReference type="PIRSF" id="PIRSF038896">
    <property type="entry name" value="NAPE-PLD"/>
    <property type="match status" value="1"/>
</dbReference>
<dbReference type="GO" id="GO:0005737">
    <property type="term" value="C:cytoplasm"/>
    <property type="evidence" value="ECO:0007669"/>
    <property type="project" value="TreeGrafter"/>
</dbReference>
<dbReference type="Gene3D" id="3.60.15.10">
    <property type="entry name" value="Ribonuclease Z/Hydroxyacylglutathione hydrolase-like"/>
    <property type="match status" value="1"/>
</dbReference>
<organism evidence="2 3">
    <name type="scientific">Halobacteriovorax marinus (strain ATCC BAA-682 / DSM 15412 / SJ)</name>
    <name type="common">Bacteriovorax marinus</name>
    <dbReference type="NCBI Taxonomy" id="862908"/>
    <lineage>
        <taxon>Bacteria</taxon>
        <taxon>Pseudomonadati</taxon>
        <taxon>Bdellovibrionota</taxon>
        <taxon>Bacteriovoracia</taxon>
        <taxon>Bacteriovoracales</taxon>
        <taxon>Halobacteriovoraceae</taxon>
        <taxon>Halobacteriovorax</taxon>
    </lineage>
</organism>
<keyword evidence="3" id="KW-1185">Reference proteome</keyword>
<dbReference type="HOGENOM" id="CLU_020884_1_1_7"/>
<dbReference type="STRING" id="862908.BMS_1590"/>
<dbReference type="InterPro" id="IPR001279">
    <property type="entry name" value="Metallo-B-lactamas"/>
</dbReference>
<proteinExistence type="predicted"/>
<protein>
    <recommendedName>
        <fullName evidence="1">Metallo-beta-lactamase domain-containing protein</fullName>
    </recommendedName>
</protein>
<dbReference type="InterPro" id="IPR036866">
    <property type="entry name" value="RibonucZ/Hydroxyglut_hydro"/>
</dbReference>
<dbReference type="EMBL" id="FQ312005">
    <property type="protein sequence ID" value="CBW26439.1"/>
    <property type="molecule type" value="Genomic_DNA"/>
</dbReference>
<dbReference type="Pfam" id="PF12706">
    <property type="entry name" value="Lactamase_B_2"/>
    <property type="match status" value="1"/>
</dbReference>
<accession>E1X0V0</accession>
<dbReference type="InterPro" id="IPR024884">
    <property type="entry name" value="NAPE-PLD"/>
</dbReference>
<dbReference type="eggNOG" id="COG2220">
    <property type="taxonomic scope" value="Bacteria"/>
</dbReference>
<evidence type="ECO:0000259" key="1">
    <source>
        <dbReference type="Pfam" id="PF12706"/>
    </source>
</evidence>
<evidence type="ECO:0000313" key="3">
    <source>
        <dbReference type="Proteomes" id="UP000008963"/>
    </source>
</evidence>
<dbReference type="SUPFAM" id="SSF56281">
    <property type="entry name" value="Metallo-hydrolase/oxidoreductase"/>
    <property type="match status" value="1"/>
</dbReference>
<dbReference type="GO" id="GO:0008270">
    <property type="term" value="F:zinc ion binding"/>
    <property type="evidence" value="ECO:0007669"/>
    <property type="project" value="InterPro"/>
</dbReference>
<dbReference type="PANTHER" id="PTHR15032">
    <property type="entry name" value="N-ACYL-PHOSPHATIDYLETHANOLAMINE-HYDROLYZING PHOSPHOLIPASE D"/>
    <property type="match status" value="1"/>
</dbReference>
<name>E1X0V0_HALMS</name>
<dbReference type="KEGG" id="bmx:BMS_1590"/>
<reference evidence="3" key="1">
    <citation type="journal article" date="2013" name="ISME J.">
        <title>A small predatory core genome in the divergent marine Bacteriovorax marinus SJ and the terrestrial Bdellovibrio bacteriovorus.</title>
        <authorList>
            <person name="Crossman L.C."/>
            <person name="Chen H."/>
            <person name="Cerdeno-Tarraga A.M."/>
            <person name="Brooks K."/>
            <person name="Quail M.A."/>
            <person name="Pineiro S.A."/>
            <person name="Hobley L."/>
            <person name="Sockett R.E."/>
            <person name="Bentley S.D."/>
            <person name="Parkhill J."/>
            <person name="Williams H.N."/>
            <person name="Stine O.C."/>
        </authorList>
    </citation>
    <scope>NUCLEOTIDE SEQUENCE [LARGE SCALE GENOMIC DNA]</scope>
    <source>
        <strain evidence="3">ATCC BAA-682 / DSM 15412 / SJ</strain>
    </source>
</reference>
<feature type="domain" description="Metallo-beta-lactamase" evidence="1">
    <location>
        <begin position="96"/>
        <end position="291"/>
    </location>
</feature>
<dbReference type="PATRIC" id="fig|862908.3.peg.1513"/>
<dbReference type="AlphaFoldDB" id="E1X0V0"/>
<dbReference type="GO" id="GO:0070290">
    <property type="term" value="F:N-acylphosphatidylethanolamine-specific phospholipase D activity"/>
    <property type="evidence" value="ECO:0007669"/>
    <property type="project" value="InterPro"/>
</dbReference>
<dbReference type="Proteomes" id="UP000008963">
    <property type="component" value="Chromosome"/>
</dbReference>
<evidence type="ECO:0000313" key="2">
    <source>
        <dbReference type="EMBL" id="CBW26439.1"/>
    </source>
</evidence>